<dbReference type="GO" id="GO:0008233">
    <property type="term" value="F:peptidase activity"/>
    <property type="evidence" value="ECO:0007669"/>
    <property type="project" value="UniProtKB-KW"/>
</dbReference>
<gene>
    <name evidence="1" type="ORF">ENJ12_06225</name>
</gene>
<proteinExistence type="predicted"/>
<comment type="caution">
    <text evidence="1">The sequence shown here is derived from an EMBL/GenBank/DDBJ whole genome shotgun (WGS) entry which is preliminary data.</text>
</comment>
<dbReference type="NCBIfam" id="TIGR02281">
    <property type="entry name" value="clan_AA_DTGA"/>
    <property type="match status" value="1"/>
</dbReference>
<dbReference type="EC" id="3.4.23.-" evidence="1"/>
<accession>A0A831WFC0</accession>
<feature type="non-terminal residue" evidence="1">
    <location>
        <position position="1"/>
    </location>
</feature>
<organism evidence="1">
    <name type="scientific">Thiolapillus brandeum</name>
    <dbReference type="NCBI Taxonomy" id="1076588"/>
    <lineage>
        <taxon>Bacteria</taxon>
        <taxon>Pseudomonadati</taxon>
        <taxon>Pseudomonadota</taxon>
        <taxon>Gammaproteobacteria</taxon>
        <taxon>Chromatiales</taxon>
        <taxon>Sedimenticolaceae</taxon>
        <taxon>Thiolapillus</taxon>
    </lineage>
</organism>
<dbReference type="AlphaFoldDB" id="A0A831WFC0"/>
<dbReference type="GO" id="GO:0006508">
    <property type="term" value="P:proteolysis"/>
    <property type="evidence" value="ECO:0007669"/>
    <property type="project" value="UniProtKB-KW"/>
</dbReference>
<name>A0A831WFC0_9GAMM</name>
<dbReference type="EMBL" id="DRLF01000221">
    <property type="protein sequence ID" value="HEC06426.1"/>
    <property type="molecule type" value="Genomic_DNA"/>
</dbReference>
<reference evidence="1" key="1">
    <citation type="journal article" date="2020" name="mSystems">
        <title>Genome- and Community-Level Interaction Insights into Carbon Utilization and Element Cycling Functions of Hydrothermarchaeota in Hydrothermal Sediment.</title>
        <authorList>
            <person name="Zhou Z."/>
            <person name="Liu Y."/>
            <person name="Xu W."/>
            <person name="Pan J."/>
            <person name="Luo Z.H."/>
            <person name="Li M."/>
        </authorList>
    </citation>
    <scope>NUCLEOTIDE SEQUENCE [LARGE SCALE GENOMIC DNA]</scope>
    <source>
        <strain evidence="1">HyVt-458</strain>
    </source>
</reference>
<dbReference type="Pfam" id="PF13975">
    <property type="entry name" value="gag-asp_proteas"/>
    <property type="match status" value="1"/>
</dbReference>
<dbReference type="CDD" id="cd05483">
    <property type="entry name" value="retropepsin_like_bacteria"/>
    <property type="match status" value="1"/>
</dbReference>
<dbReference type="SUPFAM" id="SSF50630">
    <property type="entry name" value="Acid proteases"/>
    <property type="match status" value="1"/>
</dbReference>
<keyword evidence="1" id="KW-0378">Hydrolase</keyword>
<dbReference type="Gene3D" id="2.40.70.10">
    <property type="entry name" value="Acid Proteases"/>
    <property type="match status" value="1"/>
</dbReference>
<dbReference type="InterPro" id="IPR034122">
    <property type="entry name" value="Retropepsin-like_bacterial"/>
</dbReference>
<protein>
    <submittedName>
        <fullName evidence="1">TIGR02281 family clan AA aspartic protease</fullName>
        <ecNumber evidence="1">3.4.23.-</ecNumber>
    </submittedName>
</protein>
<dbReference type="Proteomes" id="UP000886339">
    <property type="component" value="Unassembled WGS sequence"/>
</dbReference>
<evidence type="ECO:0000313" key="1">
    <source>
        <dbReference type="EMBL" id="HEC06426.1"/>
    </source>
</evidence>
<sequence length="110" mass="11602">SVQGAINGHPVVMVVDTGANTVALSAEHAAGMGIDYLRKGRPVMVQTASGVVKGYDVRLSTVRAGSIRLQNIPAVVIEGSLPEKVLLGMSFLSRLHIQNKGNLMVLTKSH</sequence>
<keyword evidence="1" id="KW-0645">Protease</keyword>
<dbReference type="InterPro" id="IPR011969">
    <property type="entry name" value="Clan_AA_Asp_peptidase_C"/>
</dbReference>
<dbReference type="InterPro" id="IPR021109">
    <property type="entry name" value="Peptidase_aspartic_dom_sf"/>
</dbReference>